<dbReference type="Proteomes" id="UP001501175">
    <property type="component" value="Unassembled WGS sequence"/>
</dbReference>
<dbReference type="PROSITE" id="PS51296">
    <property type="entry name" value="RIESKE"/>
    <property type="match status" value="1"/>
</dbReference>
<sequence>MVYVNFTLDLTSEDYKKLLTQGQFIRVGDVLVANAQGSSFVAVSRLCTHENGNLSYRLTQNDFLCDKHGGLFNINGSVKAAPPTRAVKAYNTSLSADGIKLTVTA</sequence>
<dbReference type="Gene3D" id="2.102.10.10">
    <property type="entry name" value="Rieske [2Fe-2S] iron-sulphur domain"/>
    <property type="match status" value="1"/>
</dbReference>
<evidence type="ECO:0000256" key="1">
    <source>
        <dbReference type="ARBA" id="ARBA00022714"/>
    </source>
</evidence>
<evidence type="ECO:0000313" key="6">
    <source>
        <dbReference type="EMBL" id="GAA4469758.1"/>
    </source>
</evidence>
<reference evidence="7" key="1">
    <citation type="journal article" date="2019" name="Int. J. Syst. Evol. Microbiol.">
        <title>The Global Catalogue of Microorganisms (GCM) 10K type strain sequencing project: providing services to taxonomists for standard genome sequencing and annotation.</title>
        <authorList>
            <consortium name="The Broad Institute Genomics Platform"/>
            <consortium name="The Broad Institute Genome Sequencing Center for Infectious Disease"/>
            <person name="Wu L."/>
            <person name="Ma J."/>
        </authorList>
    </citation>
    <scope>NUCLEOTIDE SEQUENCE [LARGE SCALE GENOMIC DNA]</scope>
    <source>
        <strain evidence="7">JCM 17927</strain>
    </source>
</reference>
<evidence type="ECO:0000256" key="4">
    <source>
        <dbReference type="ARBA" id="ARBA00023014"/>
    </source>
</evidence>
<organism evidence="6 7">
    <name type="scientific">Nibrella saemangeumensis</name>
    <dbReference type="NCBI Taxonomy" id="1084526"/>
    <lineage>
        <taxon>Bacteria</taxon>
        <taxon>Pseudomonadati</taxon>
        <taxon>Bacteroidota</taxon>
        <taxon>Cytophagia</taxon>
        <taxon>Cytophagales</taxon>
        <taxon>Spirosomataceae</taxon>
        <taxon>Nibrella</taxon>
    </lineage>
</organism>
<proteinExistence type="predicted"/>
<evidence type="ECO:0000256" key="3">
    <source>
        <dbReference type="ARBA" id="ARBA00023004"/>
    </source>
</evidence>
<protein>
    <recommendedName>
        <fullName evidence="5">Rieske domain-containing protein</fullName>
    </recommendedName>
</protein>
<accession>A0ABP8NRC4</accession>
<dbReference type="InterPro" id="IPR017941">
    <property type="entry name" value="Rieske_2Fe-2S"/>
</dbReference>
<dbReference type="Pfam" id="PF00355">
    <property type="entry name" value="Rieske"/>
    <property type="match status" value="1"/>
</dbReference>
<evidence type="ECO:0000256" key="2">
    <source>
        <dbReference type="ARBA" id="ARBA00022723"/>
    </source>
</evidence>
<dbReference type="SUPFAM" id="SSF50022">
    <property type="entry name" value="ISP domain"/>
    <property type="match status" value="1"/>
</dbReference>
<keyword evidence="1" id="KW-0001">2Fe-2S</keyword>
<name>A0ABP8NRC4_9BACT</name>
<keyword evidence="2" id="KW-0479">Metal-binding</keyword>
<keyword evidence="3" id="KW-0408">Iron</keyword>
<dbReference type="RefSeq" id="WP_345249687.1">
    <property type="nucleotide sequence ID" value="NZ_BAABHD010000084.1"/>
</dbReference>
<dbReference type="InterPro" id="IPR036922">
    <property type="entry name" value="Rieske_2Fe-2S_sf"/>
</dbReference>
<gene>
    <name evidence="6" type="ORF">GCM10023189_57290</name>
</gene>
<feature type="domain" description="Rieske" evidence="5">
    <location>
        <begin position="30"/>
        <end position="101"/>
    </location>
</feature>
<keyword evidence="4" id="KW-0411">Iron-sulfur</keyword>
<keyword evidence="7" id="KW-1185">Reference proteome</keyword>
<dbReference type="EMBL" id="BAABHD010000084">
    <property type="protein sequence ID" value="GAA4469758.1"/>
    <property type="molecule type" value="Genomic_DNA"/>
</dbReference>
<evidence type="ECO:0000313" key="7">
    <source>
        <dbReference type="Proteomes" id="UP001501175"/>
    </source>
</evidence>
<comment type="caution">
    <text evidence="6">The sequence shown here is derived from an EMBL/GenBank/DDBJ whole genome shotgun (WGS) entry which is preliminary data.</text>
</comment>
<evidence type="ECO:0000259" key="5">
    <source>
        <dbReference type="PROSITE" id="PS51296"/>
    </source>
</evidence>